<dbReference type="Proteomes" id="UP001237156">
    <property type="component" value="Unassembled WGS sequence"/>
</dbReference>
<keyword evidence="2" id="KW-1185">Reference proteome</keyword>
<evidence type="ECO:0000313" key="1">
    <source>
        <dbReference type="EMBL" id="MDG9699252.1"/>
    </source>
</evidence>
<accession>A0AAW6RMT2</accession>
<dbReference type="AlphaFoldDB" id="A0AAW6RMT2"/>
<proteinExistence type="predicted"/>
<reference evidence="1 2" key="1">
    <citation type="submission" date="2023-04" db="EMBL/GenBank/DDBJ databases">
        <title>Ottowia paracancer sp. nov., isolated from human stomach.</title>
        <authorList>
            <person name="Song Y."/>
        </authorList>
    </citation>
    <scope>NUCLEOTIDE SEQUENCE [LARGE SCALE GENOMIC DNA]</scope>
    <source>
        <strain evidence="1 2">10c7w1</strain>
    </source>
</reference>
<dbReference type="RefSeq" id="WP_279524186.1">
    <property type="nucleotide sequence ID" value="NZ_JARVII010000009.1"/>
</dbReference>
<name>A0AAW6RMT2_9BURK</name>
<gene>
    <name evidence="1" type="ORF">QB898_05865</name>
</gene>
<evidence type="ECO:0000313" key="2">
    <source>
        <dbReference type="Proteomes" id="UP001237156"/>
    </source>
</evidence>
<comment type="caution">
    <text evidence="1">The sequence shown here is derived from an EMBL/GenBank/DDBJ whole genome shotgun (WGS) entry which is preliminary data.</text>
</comment>
<sequence length="167" mass="18166">MPEMPYASVQDMIERFGEVELVQLTDPDQRAVQPQRAQRALDDAQAFANGLLAQAYRLPLAGCRKPAPTPQNPRATVQVAPPQLVRIVCDVARYYLYDELAPEHEVALRYKAASAELRAIADGKAQLTCPWGGAPGETLASGALGDGQVYSHFSPRQVTDEAAGSYR</sequence>
<organism evidence="1 2">
    <name type="scientific">Ottowia cancrivicina</name>
    <dbReference type="NCBI Taxonomy" id="3040346"/>
    <lineage>
        <taxon>Bacteria</taxon>
        <taxon>Pseudomonadati</taxon>
        <taxon>Pseudomonadota</taxon>
        <taxon>Betaproteobacteria</taxon>
        <taxon>Burkholderiales</taxon>
        <taxon>Comamonadaceae</taxon>
        <taxon>Ottowia</taxon>
    </lineage>
</organism>
<dbReference type="Pfam" id="PF07030">
    <property type="entry name" value="Phage_Mu_Gp36"/>
    <property type="match status" value="1"/>
</dbReference>
<dbReference type="EMBL" id="JARVII010000009">
    <property type="protein sequence ID" value="MDG9699252.1"/>
    <property type="molecule type" value="Genomic_DNA"/>
</dbReference>
<dbReference type="InterPro" id="IPR009752">
    <property type="entry name" value="Phage_Mu_GpJ"/>
</dbReference>
<protein>
    <submittedName>
        <fullName evidence="1">DUF1320 domain-containing protein</fullName>
    </submittedName>
</protein>